<feature type="domain" description="Fungal lipase-type" evidence="3">
    <location>
        <begin position="88"/>
        <end position="227"/>
    </location>
</feature>
<dbReference type="Pfam" id="PF01764">
    <property type="entry name" value="Lipase_3"/>
    <property type="match status" value="1"/>
</dbReference>
<dbReference type="GO" id="GO:0016787">
    <property type="term" value="F:hydrolase activity"/>
    <property type="evidence" value="ECO:0007669"/>
    <property type="project" value="UniProtKB-KW"/>
</dbReference>
<evidence type="ECO:0000313" key="4">
    <source>
        <dbReference type="EMBL" id="OAX39733.1"/>
    </source>
</evidence>
<dbReference type="GO" id="GO:0006629">
    <property type="term" value="P:lipid metabolic process"/>
    <property type="evidence" value="ECO:0007669"/>
    <property type="project" value="InterPro"/>
</dbReference>
<evidence type="ECO:0000259" key="3">
    <source>
        <dbReference type="Pfam" id="PF01764"/>
    </source>
</evidence>
<name>A0A1B7N4F7_9AGAM</name>
<dbReference type="Proteomes" id="UP000092154">
    <property type="component" value="Unassembled WGS sequence"/>
</dbReference>
<dbReference type="InterPro" id="IPR029058">
    <property type="entry name" value="AB_hydrolase_fold"/>
</dbReference>
<dbReference type="EMBL" id="KV448238">
    <property type="protein sequence ID" value="OAX39733.1"/>
    <property type="molecule type" value="Genomic_DNA"/>
</dbReference>
<dbReference type="OrthoDB" id="438440at2759"/>
<organism evidence="4 5">
    <name type="scientific">Rhizopogon vinicolor AM-OR11-026</name>
    <dbReference type="NCBI Taxonomy" id="1314800"/>
    <lineage>
        <taxon>Eukaryota</taxon>
        <taxon>Fungi</taxon>
        <taxon>Dikarya</taxon>
        <taxon>Basidiomycota</taxon>
        <taxon>Agaricomycotina</taxon>
        <taxon>Agaricomycetes</taxon>
        <taxon>Agaricomycetidae</taxon>
        <taxon>Boletales</taxon>
        <taxon>Suillineae</taxon>
        <taxon>Rhizopogonaceae</taxon>
        <taxon>Rhizopogon</taxon>
    </lineage>
</organism>
<keyword evidence="2 4" id="KW-0378">Hydrolase</keyword>
<keyword evidence="1" id="KW-0732">Signal</keyword>
<keyword evidence="5" id="KW-1185">Reference proteome</keyword>
<gene>
    <name evidence="4" type="ORF">K503DRAFT_59496</name>
</gene>
<accession>A0A1B7N4F7</accession>
<dbReference type="InterPro" id="IPR051299">
    <property type="entry name" value="AB_hydrolase_lip/est"/>
</dbReference>
<dbReference type="SUPFAM" id="SSF53474">
    <property type="entry name" value="alpha/beta-Hydrolases"/>
    <property type="match status" value="1"/>
</dbReference>
<evidence type="ECO:0000256" key="1">
    <source>
        <dbReference type="ARBA" id="ARBA00022729"/>
    </source>
</evidence>
<dbReference type="CDD" id="cd00519">
    <property type="entry name" value="Lipase_3"/>
    <property type="match status" value="1"/>
</dbReference>
<dbReference type="Gene3D" id="3.40.50.1820">
    <property type="entry name" value="alpha/beta hydrolase"/>
    <property type="match status" value="1"/>
</dbReference>
<reference evidence="4 5" key="1">
    <citation type="submission" date="2016-06" db="EMBL/GenBank/DDBJ databases">
        <title>Comparative genomics of the ectomycorrhizal sister species Rhizopogon vinicolor and Rhizopogon vesiculosus (Basidiomycota: Boletales) reveals a divergence of the mating type B locus.</title>
        <authorList>
            <consortium name="DOE Joint Genome Institute"/>
            <person name="Mujic A.B."/>
            <person name="Kuo A."/>
            <person name="Tritt A."/>
            <person name="Lipzen A."/>
            <person name="Chen C."/>
            <person name="Johnson J."/>
            <person name="Sharma A."/>
            <person name="Barry K."/>
            <person name="Grigoriev I.V."/>
            <person name="Spatafora J.W."/>
        </authorList>
    </citation>
    <scope>NUCLEOTIDE SEQUENCE [LARGE SCALE GENOMIC DNA]</scope>
    <source>
        <strain evidence="4 5">AM-OR11-026</strain>
    </source>
</reference>
<dbReference type="InParanoid" id="A0A1B7N4F7"/>
<protein>
    <submittedName>
        <fullName evidence="4">Alpha/beta-hydrolase</fullName>
    </submittedName>
</protein>
<dbReference type="AlphaFoldDB" id="A0A1B7N4F7"/>
<dbReference type="PANTHER" id="PTHR46640">
    <property type="entry name" value="TRIACYLGLYCEROL LIPASE, PUTATIVE (AFU_ORTHOLOGUE AFUA_6G06510)-RELATED"/>
    <property type="match status" value="1"/>
</dbReference>
<dbReference type="InterPro" id="IPR002921">
    <property type="entry name" value="Fungal_lipase-type"/>
</dbReference>
<dbReference type="STRING" id="1314800.A0A1B7N4F7"/>
<dbReference type="PANTHER" id="PTHR46640:SF1">
    <property type="entry name" value="FUNGAL LIPASE-LIKE DOMAIN-CONTAINING PROTEIN-RELATED"/>
    <property type="match status" value="1"/>
</dbReference>
<proteinExistence type="predicted"/>
<evidence type="ECO:0000256" key="2">
    <source>
        <dbReference type="ARBA" id="ARBA00022801"/>
    </source>
</evidence>
<evidence type="ECO:0000313" key="5">
    <source>
        <dbReference type="Proteomes" id="UP000092154"/>
    </source>
</evidence>
<sequence>MHSNSLDSTARPPHSSWKWPHFPEMHDPINGISEEVYDELVRYTKYASGAYQTLCPRPMGNVLVTQFMDVITSTQGFIARDDKRNELVVSFRGSREIASAIIVDTSLVLSQLHGPGLPKGTGAHVHTGFLYAFMSAGEHVLDTLRKQLETYPQYGVAVCGHSLGGAIACIAALSIRNSFSDIALRLFTFGQPRTGDAVFAELVEAMIGVDNIVRSVHSFDGVPTMIPTMIGYRHHATEYWQFTEPPSPSHVRRCVGGEDPEGSASIPSTGINIPHMVYYGQAIASDPTVCI</sequence>